<accession>A0A7T4EF33</accession>
<dbReference type="AlphaFoldDB" id="A0A7T4EF33"/>
<name>A0A7T4EF33_9CORY</name>
<evidence type="ECO:0000313" key="2">
    <source>
        <dbReference type="Proteomes" id="UP000596145"/>
    </source>
</evidence>
<sequence length="86" mass="10009">MTEKFYWPVGKKKLVLPKFGNLPIGIIRKLRNESELEQLFLPFEILFKDEPEQLDLFDTMTQADVLKLMTAWQKDSGVEMGESTES</sequence>
<evidence type="ECO:0000313" key="1">
    <source>
        <dbReference type="EMBL" id="QQB46198.1"/>
    </source>
</evidence>
<proteinExistence type="predicted"/>
<dbReference type="OrthoDB" id="4565953at2"/>
<dbReference type="GeneID" id="92759531"/>
<dbReference type="Proteomes" id="UP000596145">
    <property type="component" value="Chromosome"/>
</dbReference>
<organism evidence="1 2">
    <name type="scientific">Corynebacterium glucuronolyticum</name>
    <dbReference type="NCBI Taxonomy" id="39791"/>
    <lineage>
        <taxon>Bacteria</taxon>
        <taxon>Bacillati</taxon>
        <taxon>Actinomycetota</taxon>
        <taxon>Actinomycetes</taxon>
        <taxon>Mycobacteriales</taxon>
        <taxon>Corynebacteriaceae</taxon>
        <taxon>Corynebacterium</taxon>
    </lineage>
</organism>
<gene>
    <name evidence="1" type="ORF">I6I10_12255</name>
</gene>
<protein>
    <submittedName>
        <fullName evidence="1">Uncharacterized protein</fullName>
    </submittedName>
</protein>
<reference evidence="1 2" key="1">
    <citation type="submission" date="2020-12" db="EMBL/GenBank/DDBJ databases">
        <title>FDA dAtabase for Regulatory Grade micrObial Sequences (FDA-ARGOS): Supporting development and validation of Infectious Disease Dx tests.</title>
        <authorList>
            <person name="Sproer C."/>
            <person name="Gronow S."/>
            <person name="Severitt S."/>
            <person name="Schroder I."/>
            <person name="Tallon L."/>
            <person name="Sadzewicz L."/>
            <person name="Zhao X."/>
            <person name="Boylan J."/>
            <person name="Ott S."/>
            <person name="Bowen H."/>
            <person name="Vavikolanu K."/>
            <person name="Mehta A."/>
            <person name="Aluvathingal J."/>
            <person name="Nadendla S."/>
            <person name="Lowell S."/>
            <person name="Myers T."/>
            <person name="Yan Y."/>
            <person name="Sichtig H."/>
        </authorList>
    </citation>
    <scope>NUCLEOTIDE SEQUENCE [LARGE SCALE GENOMIC DNA]</scope>
    <source>
        <strain evidence="1 2">FDAARGOS_1053</strain>
    </source>
</reference>
<dbReference type="RefSeq" id="WP_084036412.1">
    <property type="nucleotide sequence ID" value="NZ_CP066007.1"/>
</dbReference>
<dbReference type="EMBL" id="CP066007">
    <property type="protein sequence ID" value="QQB46198.1"/>
    <property type="molecule type" value="Genomic_DNA"/>
</dbReference>